<evidence type="ECO:0000256" key="2">
    <source>
        <dbReference type="ARBA" id="ARBA00022649"/>
    </source>
</evidence>
<keyword evidence="4" id="KW-1185">Reference proteome</keyword>
<dbReference type="InterPro" id="IPR035093">
    <property type="entry name" value="RelE/ParE_toxin_dom_sf"/>
</dbReference>
<name>A0A2N5DA19_9CAUL</name>
<protein>
    <submittedName>
        <fullName evidence="3">Type II toxin-antitoxin system RelE/ParE family toxin</fullName>
    </submittedName>
</protein>
<dbReference type="Gene3D" id="3.30.2310.20">
    <property type="entry name" value="RelE-like"/>
    <property type="match status" value="1"/>
</dbReference>
<comment type="similarity">
    <text evidence="1">Belongs to the RelE toxin family.</text>
</comment>
<dbReference type="PANTHER" id="PTHR33755">
    <property type="entry name" value="TOXIN PARE1-RELATED"/>
    <property type="match status" value="1"/>
</dbReference>
<dbReference type="EMBL" id="PJRS01000036">
    <property type="protein sequence ID" value="PLR22912.1"/>
    <property type="molecule type" value="Genomic_DNA"/>
</dbReference>
<evidence type="ECO:0000313" key="4">
    <source>
        <dbReference type="Proteomes" id="UP000234479"/>
    </source>
</evidence>
<dbReference type="Pfam" id="PF05016">
    <property type="entry name" value="ParE_toxin"/>
    <property type="match status" value="1"/>
</dbReference>
<dbReference type="PANTHER" id="PTHR33755:SF5">
    <property type="entry name" value="TYPE II TOXIN-ANTITOXIN SYSTEM RELE_PARE FAMILY TOXIN"/>
    <property type="match status" value="1"/>
</dbReference>
<evidence type="ECO:0000313" key="3">
    <source>
        <dbReference type="EMBL" id="PLR22912.1"/>
    </source>
</evidence>
<comment type="caution">
    <text evidence="3">The sequence shown here is derived from an EMBL/GenBank/DDBJ whole genome shotgun (WGS) entry which is preliminary data.</text>
</comment>
<dbReference type="InterPro" id="IPR051803">
    <property type="entry name" value="TA_system_RelE-like_toxin"/>
</dbReference>
<accession>A0A2N5DA19</accession>
<dbReference type="AlphaFoldDB" id="A0A2N5DA19"/>
<keyword evidence="2" id="KW-1277">Toxin-antitoxin system</keyword>
<sequence>MAQDGRHAEPEADPIFVAEVVWTDRALADIEAIVAYIVGQHSPIAAQRLAQRLLTTGDTLATNHDRGRPIKRGRRELAIVPPYLIRYRIKAEQVLILEVRHGARRPD</sequence>
<organism evidence="3 4">
    <name type="scientific">Caulobacter zeae</name>
    <dbReference type="NCBI Taxonomy" id="2055137"/>
    <lineage>
        <taxon>Bacteria</taxon>
        <taxon>Pseudomonadati</taxon>
        <taxon>Pseudomonadota</taxon>
        <taxon>Alphaproteobacteria</taxon>
        <taxon>Caulobacterales</taxon>
        <taxon>Caulobacteraceae</taxon>
        <taxon>Caulobacter</taxon>
    </lineage>
</organism>
<dbReference type="InterPro" id="IPR007712">
    <property type="entry name" value="RelE/ParE_toxin"/>
</dbReference>
<proteinExistence type="inferred from homology"/>
<reference evidence="3 4" key="1">
    <citation type="submission" date="2017-12" db="EMBL/GenBank/DDBJ databases">
        <title>The genome sequence of Caulobacter sp. 410.</title>
        <authorList>
            <person name="Gao J."/>
            <person name="Mao X."/>
            <person name="Sun J."/>
        </authorList>
    </citation>
    <scope>NUCLEOTIDE SEQUENCE [LARGE SCALE GENOMIC DNA]</scope>
    <source>
        <strain evidence="3 4">410</strain>
    </source>
</reference>
<dbReference type="OrthoDB" id="7577795at2"/>
<dbReference type="Proteomes" id="UP000234479">
    <property type="component" value="Unassembled WGS sequence"/>
</dbReference>
<evidence type="ECO:0000256" key="1">
    <source>
        <dbReference type="ARBA" id="ARBA00006226"/>
    </source>
</evidence>
<gene>
    <name evidence="3" type="ORF">SGCZBJ_17230</name>
</gene>